<dbReference type="Gene3D" id="3.30.30.30">
    <property type="match status" value="1"/>
</dbReference>
<accession>A0A0V0QI01</accession>
<evidence type="ECO:0000256" key="2">
    <source>
        <dbReference type="ARBA" id="ARBA00022729"/>
    </source>
</evidence>
<keyword evidence="4" id="KW-0067">ATP-binding</keyword>
<feature type="coiled-coil region" evidence="6">
    <location>
        <begin position="561"/>
        <end position="592"/>
    </location>
</feature>
<keyword evidence="10" id="KW-1185">Reference proteome</keyword>
<gene>
    <name evidence="9" type="ORF">PPERSA_00532</name>
</gene>
<feature type="region of interest" description="Disordered" evidence="7">
    <location>
        <begin position="836"/>
        <end position="858"/>
    </location>
</feature>
<evidence type="ECO:0000313" key="10">
    <source>
        <dbReference type="Proteomes" id="UP000054937"/>
    </source>
</evidence>
<evidence type="ECO:0000256" key="1">
    <source>
        <dbReference type="ARBA" id="ARBA00004319"/>
    </source>
</evidence>
<sequence>MKLFLIALILGYIVQLIQSAVIGIDFGTDYFKISLIAPGKQFVIVESMSSQRKTNSAISFVQGKRFYESDAVTKKTRFPSNSFAFVKDFLGALEKDEQIFKTSLSNYDEYIYSFNEKRGTVQFELKNFKLDDEEEDGDQTIILSVEEVVGQIFKYAKTLSEKMAGSEIKDCVVTVPPHWTFARRAALVDAVQLSGLQVLNLISENSAAALYFGIDRVESDQQQLILFYNLGANNLQASLVQYDQVPTNKKTGNSTKSVPQVTVLADYSIPSVGGYYFDKAIAEFFADQIDSKPERKGKKSIKENKKAMRKLIMESVKTKEVLSSNKMAFYSSIGLYDGQDFQGNITRKQFEHQIQHLLDQLTIPIQKCLERSGKTVNDISVVELLGGGSRVPKVQKILKDYFGQVEIGTHMNGDEAMALGASYHAANFSGSFRVREILLNDGFNYQVRAEISNLDENIKEGDAQYYQKSFTLFPYKQRFGSKKTVSFQTQENMQIKLFTIDYDGNEAPYAVYNLTNVDKIKNDKFYQENTQSKVSLEFEISGVDGFFLNQAVSKYNYTKRENLSEKELKKLEKDKVRKEKKQEKEREQAEKDGVTYVPSENLEEMFKFYAEIDGETTTYYHYINKTREIDIKFKEQLLFFPALNRTEFKKSQRLIKRFDSYEERQRNLSDIKNKFEAFIYQSRDLVEDENFIKFAQQHELANLTELYQQNYSWLDSDEAFNGNYTIFSEKLQEMQKFAFPVQRRQDEAHYREEFLNITYSELAKIQNKTQTLEKEHHWLNETDIGPLKNLISESFQWLQKVTTEQSAKPIHEDPAFSITQLKPMIDELAKEYNRVRLIRQPKKDSDKKSKKQKTKNGKQKILIDGEYVEIDLDSFNKQKQNDFNFEQFKEQFEKEQKQKEQQKEEQKEKENIEQEDIDISKEENERQQQEQKQQEQEQKQQEDHDPTLRDDL</sequence>
<dbReference type="Gene3D" id="3.30.420.40">
    <property type="match status" value="2"/>
</dbReference>
<evidence type="ECO:0000313" key="9">
    <source>
        <dbReference type="EMBL" id="KRX01822.1"/>
    </source>
</evidence>
<dbReference type="PANTHER" id="PTHR45639:SF3">
    <property type="entry name" value="HYPOXIA UP-REGULATED PROTEIN 1"/>
    <property type="match status" value="1"/>
</dbReference>
<dbReference type="SUPFAM" id="SSF53067">
    <property type="entry name" value="Actin-like ATPase domain"/>
    <property type="match status" value="2"/>
</dbReference>
<feature type="region of interest" description="Disordered" evidence="7">
    <location>
        <begin position="888"/>
        <end position="952"/>
    </location>
</feature>
<dbReference type="GO" id="GO:0005788">
    <property type="term" value="C:endoplasmic reticulum lumen"/>
    <property type="evidence" value="ECO:0007669"/>
    <property type="project" value="UniProtKB-SubCell"/>
</dbReference>
<dbReference type="InterPro" id="IPR043129">
    <property type="entry name" value="ATPase_NBD"/>
</dbReference>
<evidence type="ECO:0000256" key="8">
    <source>
        <dbReference type="SAM" id="SignalP"/>
    </source>
</evidence>
<dbReference type="Proteomes" id="UP000054937">
    <property type="component" value="Unassembled WGS sequence"/>
</dbReference>
<dbReference type="InterPro" id="IPR018181">
    <property type="entry name" value="Heat_shock_70_CS"/>
</dbReference>
<dbReference type="GO" id="GO:0140662">
    <property type="term" value="F:ATP-dependent protein folding chaperone"/>
    <property type="evidence" value="ECO:0007669"/>
    <property type="project" value="InterPro"/>
</dbReference>
<keyword evidence="3" id="KW-0547">Nucleotide-binding</keyword>
<dbReference type="Gene3D" id="1.20.1270.10">
    <property type="match status" value="1"/>
</dbReference>
<dbReference type="InterPro" id="IPR013126">
    <property type="entry name" value="Hsp_70_fam"/>
</dbReference>
<evidence type="ECO:0000256" key="7">
    <source>
        <dbReference type="SAM" id="MobiDB-lite"/>
    </source>
</evidence>
<dbReference type="SUPFAM" id="SSF100934">
    <property type="entry name" value="Heat shock protein 70kD (HSP70), C-terminal subdomain"/>
    <property type="match status" value="1"/>
</dbReference>
<dbReference type="EMBL" id="LDAU01000163">
    <property type="protein sequence ID" value="KRX01822.1"/>
    <property type="molecule type" value="Genomic_DNA"/>
</dbReference>
<evidence type="ECO:0008006" key="11">
    <source>
        <dbReference type="Google" id="ProtNLM"/>
    </source>
</evidence>
<feature type="chain" id="PRO_5006867441" description="Heat shock protein 70 family" evidence="8">
    <location>
        <begin position="20"/>
        <end position="952"/>
    </location>
</feature>
<dbReference type="FunCoup" id="A0A0V0QI01">
    <property type="interactions" value="46"/>
</dbReference>
<reference evidence="9 10" key="1">
    <citation type="journal article" date="2015" name="Sci. Rep.">
        <title>Genome of the facultative scuticociliatosis pathogen Pseudocohnilembus persalinus provides insight into its virulence through horizontal gene transfer.</title>
        <authorList>
            <person name="Xiong J."/>
            <person name="Wang G."/>
            <person name="Cheng J."/>
            <person name="Tian M."/>
            <person name="Pan X."/>
            <person name="Warren A."/>
            <person name="Jiang C."/>
            <person name="Yuan D."/>
            <person name="Miao W."/>
        </authorList>
    </citation>
    <scope>NUCLEOTIDE SEQUENCE [LARGE SCALE GENOMIC DNA]</scope>
    <source>
        <strain evidence="9">36N120E</strain>
    </source>
</reference>
<dbReference type="GO" id="GO:0005524">
    <property type="term" value="F:ATP binding"/>
    <property type="evidence" value="ECO:0007669"/>
    <property type="project" value="UniProtKB-KW"/>
</dbReference>
<dbReference type="InterPro" id="IPR029048">
    <property type="entry name" value="HSP70_C_sf"/>
</dbReference>
<organism evidence="9 10">
    <name type="scientific">Pseudocohnilembus persalinus</name>
    <name type="common">Ciliate</name>
    <dbReference type="NCBI Taxonomy" id="266149"/>
    <lineage>
        <taxon>Eukaryota</taxon>
        <taxon>Sar</taxon>
        <taxon>Alveolata</taxon>
        <taxon>Ciliophora</taxon>
        <taxon>Intramacronucleata</taxon>
        <taxon>Oligohymenophorea</taxon>
        <taxon>Scuticociliatia</taxon>
        <taxon>Philasterida</taxon>
        <taxon>Pseudocohnilembidae</taxon>
        <taxon>Pseudocohnilembus</taxon>
    </lineage>
</organism>
<dbReference type="AlphaFoldDB" id="A0A0V0QI01"/>
<keyword evidence="6" id="KW-0175">Coiled coil</keyword>
<proteinExistence type="predicted"/>
<evidence type="ECO:0000256" key="4">
    <source>
        <dbReference type="ARBA" id="ARBA00022840"/>
    </source>
</evidence>
<keyword evidence="5" id="KW-0143">Chaperone</keyword>
<feature type="signal peptide" evidence="8">
    <location>
        <begin position="1"/>
        <end position="19"/>
    </location>
</feature>
<dbReference type="GO" id="GO:0030968">
    <property type="term" value="P:endoplasmic reticulum unfolded protein response"/>
    <property type="evidence" value="ECO:0007669"/>
    <property type="project" value="TreeGrafter"/>
</dbReference>
<dbReference type="GO" id="GO:0034663">
    <property type="term" value="C:endoplasmic reticulum chaperone complex"/>
    <property type="evidence" value="ECO:0007669"/>
    <property type="project" value="TreeGrafter"/>
</dbReference>
<evidence type="ECO:0000256" key="5">
    <source>
        <dbReference type="ARBA" id="ARBA00023186"/>
    </source>
</evidence>
<evidence type="ECO:0000256" key="6">
    <source>
        <dbReference type="SAM" id="Coils"/>
    </source>
</evidence>
<comment type="caution">
    <text evidence="9">The sequence shown here is derived from an EMBL/GenBank/DDBJ whole genome shotgun (WGS) entry which is preliminary data.</text>
</comment>
<evidence type="ECO:0000256" key="3">
    <source>
        <dbReference type="ARBA" id="ARBA00022741"/>
    </source>
</evidence>
<dbReference type="PANTHER" id="PTHR45639">
    <property type="entry name" value="HSC70CB, ISOFORM G-RELATED"/>
    <property type="match status" value="1"/>
</dbReference>
<dbReference type="CDD" id="cd10230">
    <property type="entry name" value="ASKHA_NBD_HSP70_HYOU1"/>
    <property type="match status" value="1"/>
</dbReference>
<dbReference type="PRINTS" id="PR00301">
    <property type="entry name" value="HEATSHOCK70"/>
</dbReference>
<dbReference type="PROSITE" id="PS01036">
    <property type="entry name" value="HSP70_3"/>
    <property type="match status" value="1"/>
</dbReference>
<dbReference type="OMA" id="VNQQAHI"/>
<name>A0A0V0QI01_PSEPJ</name>
<dbReference type="InParanoid" id="A0A0V0QI01"/>
<comment type="subcellular location">
    <subcellularLocation>
        <location evidence="1">Endoplasmic reticulum lumen</location>
    </subcellularLocation>
</comment>
<keyword evidence="2 8" id="KW-0732">Signal</keyword>
<protein>
    <recommendedName>
        <fullName evidence="11">Heat shock protein 70 family</fullName>
    </recommendedName>
</protein>
<dbReference type="Pfam" id="PF00012">
    <property type="entry name" value="HSP70"/>
    <property type="match status" value="1"/>
</dbReference>
<dbReference type="OrthoDB" id="10262720at2759"/>
<feature type="compositionally biased region" description="Basic residues" evidence="7">
    <location>
        <begin position="848"/>
        <end position="858"/>
    </location>
</feature>
<dbReference type="Gene3D" id="3.90.640.10">
    <property type="entry name" value="Actin, Chain A, domain 4"/>
    <property type="match status" value="1"/>
</dbReference>